<comment type="cofactor">
    <cofactor evidence="2">
        <name>Mn(2+)</name>
        <dbReference type="ChEBI" id="CHEBI:29035"/>
    </cofactor>
</comment>
<dbReference type="GO" id="GO:0046872">
    <property type="term" value="F:metal ion binding"/>
    <property type="evidence" value="ECO:0007669"/>
    <property type="project" value="UniProtKB-KW"/>
</dbReference>
<dbReference type="InterPro" id="IPR039356">
    <property type="entry name" value="YfbR/HDDC2"/>
</dbReference>
<evidence type="ECO:0000256" key="7">
    <source>
        <dbReference type="ARBA" id="ARBA00022801"/>
    </source>
</evidence>
<keyword evidence="7" id="KW-0378">Hydrolase</keyword>
<evidence type="ECO:0000313" key="9">
    <source>
        <dbReference type="EMBL" id="OGE40611.1"/>
    </source>
</evidence>
<dbReference type="GO" id="GO:0002953">
    <property type="term" value="F:5'-deoxynucleotidase activity"/>
    <property type="evidence" value="ECO:0007669"/>
    <property type="project" value="UniProtKB-EC"/>
</dbReference>
<dbReference type="PANTHER" id="PTHR11845:SF13">
    <property type="entry name" value="5'-DEOXYNUCLEOTIDASE HDDC2"/>
    <property type="match status" value="1"/>
</dbReference>
<sequence length="194" mass="23004">MNKRELTNFLSFLHQAEKLKQLMRHSWLSNGRRESVAEHSWRLSLMAMILASQIKRKYDQAKLLKMAIIHDLAEVIAGDHWAFKAIKLDQQDKERLGLKELVKDLAKDAQIEIIELWEEYEENKTEEAKLVKALDKVEVLIQHNEAKISSWNQKEFSFNFEHGDDKCLYDDTLWSLKELVKEECFEKIVREFSK</sequence>
<reference evidence="9 10" key="1">
    <citation type="journal article" date="2016" name="Nat. Commun.">
        <title>Thousands of microbial genomes shed light on interconnected biogeochemical processes in an aquifer system.</title>
        <authorList>
            <person name="Anantharaman K."/>
            <person name="Brown C.T."/>
            <person name="Hug L.A."/>
            <person name="Sharon I."/>
            <person name="Castelle C.J."/>
            <person name="Probst A.J."/>
            <person name="Thomas B.C."/>
            <person name="Singh A."/>
            <person name="Wilkins M.J."/>
            <person name="Karaoz U."/>
            <person name="Brodie E.L."/>
            <person name="Williams K.H."/>
            <person name="Hubbard S.S."/>
            <person name="Banfield J.F."/>
        </authorList>
    </citation>
    <scope>NUCLEOTIDE SEQUENCE [LARGE SCALE GENOMIC DNA]</scope>
</reference>
<keyword evidence="6" id="KW-0479">Metal-binding</keyword>
<comment type="caution">
    <text evidence="9">The sequence shown here is derived from an EMBL/GenBank/DDBJ whole genome shotgun (WGS) entry which is preliminary data.</text>
</comment>
<evidence type="ECO:0000313" key="10">
    <source>
        <dbReference type="Proteomes" id="UP000177328"/>
    </source>
</evidence>
<proteinExistence type="predicted"/>
<dbReference type="PANTHER" id="PTHR11845">
    <property type="entry name" value="5'-DEOXYNUCLEOTIDASE HDDC2"/>
    <property type="match status" value="1"/>
</dbReference>
<evidence type="ECO:0000256" key="5">
    <source>
        <dbReference type="ARBA" id="ARBA00012964"/>
    </source>
</evidence>
<evidence type="ECO:0000256" key="4">
    <source>
        <dbReference type="ARBA" id="ARBA00011738"/>
    </source>
</evidence>
<comment type="subunit">
    <text evidence="4">Homodimer.</text>
</comment>
<dbReference type="AlphaFoldDB" id="A0A1F5KJ37"/>
<dbReference type="SUPFAM" id="SSF109604">
    <property type="entry name" value="HD-domain/PDEase-like"/>
    <property type="match status" value="1"/>
</dbReference>
<gene>
    <name evidence="9" type="ORF">A3D25_00655</name>
</gene>
<comment type="cofactor">
    <cofactor evidence="3">
        <name>Co(2+)</name>
        <dbReference type="ChEBI" id="CHEBI:48828"/>
    </cofactor>
</comment>
<evidence type="ECO:0000256" key="6">
    <source>
        <dbReference type="ARBA" id="ARBA00022723"/>
    </source>
</evidence>
<dbReference type="Proteomes" id="UP000177328">
    <property type="component" value="Unassembled WGS sequence"/>
</dbReference>
<organism evidence="9 10">
    <name type="scientific">Candidatus Daviesbacteria bacterium RIFCSPHIGHO2_02_FULL_43_12</name>
    <dbReference type="NCBI Taxonomy" id="1797776"/>
    <lineage>
        <taxon>Bacteria</taxon>
        <taxon>Candidatus Daviesiibacteriota</taxon>
    </lineage>
</organism>
<evidence type="ECO:0000259" key="8">
    <source>
        <dbReference type="PROSITE" id="PS51831"/>
    </source>
</evidence>
<name>A0A1F5KJ37_9BACT</name>
<dbReference type="GO" id="GO:0005737">
    <property type="term" value="C:cytoplasm"/>
    <property type="evidence" value="ECO:0007669"/>
    <property type="project" value="TreeGrafter"/>
</dbReference>
<evidence type="ECO:0000256" key="2">
    <source>
        <dbReference type="ARBA" id="ARBA00001936"/>
    </source>
</evidence>
<dbReference type="EC" id="3.1.3.89" evidence="5"/>
<dbReference type="EMBL" id="MFDD01000008">
    <property type="protein sequence ID" value="OGE40611.1"/>
    <property type="molecule type" value="Genomic_DNA"/>
</dbReference>
<dbReference type="PROSITE" id="PS51831">
    <property type="entry name" value="HD"/>
    <property type="match status" value="1"/>
</dbReference>
<dbReference type="SMART" id="SM00471">
    <property type="entry name" value="HDc"/>
    <property type="match status" value="1"/>
</dbReference>
<feature type="domain" description="HD" evidence="8">
    <location>
        <begin position="36"/>
        <end position="140"/>
    </location>
</feature>
<evidence type="ECO:0000256" key="3">
    <source>
        <dbReference type="ARBA" id="ARBA00001941"/>
    </source>
</evidence>
<accession>A0A1F5KJ37</accession>
<dbReference type="InterPro" id="IPR006674">
    <property type="entry name" value="HD_domain"/>
</dbReference>
<dbReference type="InterPro" id="IPR003607">
    <property type="entry name" value="HD/PDEase_dom"/>
</dbReference>
<comment type="catalytic activity">
    <reaction evidence="1">
        <text>a 2'-deoxyribonucleoside 5'-phosphate + H2O = a 2'-deoxyribonucleoside + phosphate</text>
        <dbReference type="Rhea" id="RHEA:36167"/>
        <dbReference type="ChEBI" id="CHEBI:15377"/>
        <dbReference type="ChEBI" id="CHEBI:18274"/>
        <dbReference type="ChEBI" id="CHEBI:43474"/>
        <dbReference type="ChEBI" id="CHEBI:65317"/>
        <dbReference type="EC" id="3.1.3.89"/>
    </reaction>
</comment>
<evidence type="ECO:0000256" key="1">
    <source>
        <dbReference type="ARBA" id="ARBA00001638"/>
    </source>
</evidence>
<dbReference type="Gene3D" id="1.10.3210.10">
    <property type="entry name" value="Hypothetical protein af1432"/>
    <property type="match status" value="1"/>
</dbReference>
<dbReference type="Pfam" id="PF13023">
    <property type="entry name" value="HD_3"/>
    <property type="match status" value="1"/>
</dbReference>
<protein>
    <recommendedName>
        <fullName evidence="5">5'-deoxynucleotidase</fullName>
        <ecNumber evidence="5">3.1.3.89</ecNumber>
    </recommendedName>
</protein>